<dbReference type="Proteomes" id="UP000054549">
    <property type="component" value="Unassembled WGS sequence"/>
</dbReference>
<dbReference type="HOGENOM" id="CLU_2793446_0_0_1"/>
<dbReference type="EMBL" id="KN818446">
    <property type="protein sequence ID" value="KIL56123.1"/>
    <property type="molecule type" value="Genomic_DNA"/>
</dbReference>
<feature type="region of interest" description="Disordered" evidence="1">
    <location>
        <begin position="1"/>
        <end position="27"/>
    </location>
</feature>
<dbReference type="InParanoid" id="A0A0C2WJ15"/>
<organism evidence="2 3">
    <name type="scientific">Amanita muscaria (strain Koide BX008)</name>
    <dbReference type="NCBI Taxonomy" id="946122"/>
    <lineage>
        <taxon>Eukaryota</taxon>
        <taxon>Fungi</taxon>
        <taxon>Dikarya</taxon>
        <taxon>Basidiomycota</taxon>
        <taxon>Agaricomycotina</taxon>
        <taxon>Agaricomycetes</taxon>
        <taxon>Agaricomycetidae</taxon>
        <taxon>Agaricales</taxon>
        <taxon>Pluteineae</taxon>
        <taxon>Amanitaceae</taxon>
        <taxon>Amanita</taxon>
    </lineage>
</organism>
<reference evidence="2 3" key="1">
    <citation type="submission" date="2014-04" db="EMBL/GenBank/DDBJ databases">
        <title>Evolutionary Origins and Diversification of the Mycorrhizal Mutualists.</title>
        <authorList>
            <consortium name="DOE Joint Genome Institute"/>
            <consortium name="Mycorrhizal Genomics Consortium"/>
            <person name="Kohler A."/>
            <person name="Kuo A."/>
            <person name="Nagy L.G."/>
            <person name="Floudas D."/>
            <person name="Copeland A."/>
            <person name="Barry K.W."/>
            <person name="Cichocki N."/>
            <person name="Veneault-Fourrey C."/>
            <person name="LaButti K."/>
            <person name="Lindquist E.A."/>
            <person name="Lipzen A."/>
            <person name="Lundell T."/>
            <person name="Morin E."/>
            <person name="Murat C."/>
            <person name="Riley R."/>
            <person name="Ohm R."/>
            <person name="Sun H."/>
            <person name="Tunlid A."/>
            <person name="Henrissat B."/>
            <person name="Grigoriev I.V."/>
            <person name="Hibbett D.S."/>
            <person name="Martin F."/>
        </authorList>
    </citation>
    <scope>NUCLEOTIDE SEQUENCE [LARGE SCALE GENOMIC DNA]</scope>
    <source>
        <strain evidence="2 3">Koide BX008</strain>
    </source>
</reference>
<accession>A0A0C2WJ15</accession>
<dbReference type="AlphaFoldDB" id="A0A0C2WJ15"/>
<proteinExistence type="predicted"/>
<feature type="compositionally biased region" description="Basic and acidic residues" evidence="1">
    <location>
        <begin position="10"/>
        <end position="25"/>
    </location>
</feature>
<protein>
    <submittedName>
        <fullName evidence="2">Uncharacterized protein</fullName>
    </submittedName>
</protein>
<evidence type="ECO:0000256" key="1">
    <source>
        <dbReference type="SAM" id="MobiDB-lite"/>
    </source>
</evidence>
<gene>
    <name evidence="2" type="ORF">M378DRAFT_17372</name>
</gene>
<keyword evidence="3" id="KW-1185">Reference proteome</keyword>
<evidence type="ECO:0000313" key="2">
    <source>
        <dbReference type="EMBL" id="KIL56123.1"/>
    </source>
</evidence>
<evidence type="ECO:0000313" key="3">
    <source>
        <dbReference type="Proteomes" id="UP000054549"/>
    </source>
</evidence>
<name>A0A0C2WJ15_AMAMK</name>
<sequence length="68" mass="7476">MSRKPSGSQKTERSRGRQGHFEGVKGKSIQLGSQIGMLHVTMMDEIMMLEAVGQTDNALRLPTSCMIP</sequence>